<organism evidence="1 2">
    <name type="scientific">Reticulomyxa filosa</name>
    <dbReference type="NCBI Taxonomy" id="46433"/>
    <lineage>
        <taxon>Eukaryota</taxon>
        <taxon>Sar</taxon>
        <taxon>Rhizaria</taxon>
        <taxon>Retaria</taxon>
        <taxon>Foraminifera</taxon>
        <taxon>Monothalamids</taxon>
        <taxon>Reticulomyxidae</taxon>
        <taxon>Reticulomyxa</taxon>
    </lineage>
</organism>
<accession>X6LA51</accession>
<sequence>PFTDNHDHPIIIGKDENHNYEGVIGGINNHLLFITYYENNISVFDLNTFQFIQHDRLPINNLILCHCFVSKSENGQGQEMMKNRQNYQMLLFRYNTGLSIEYDEDNNTFQFYQLPVVMILHHYIDMHTVCCKEN</sequence>
<feature type="non-terminal residue" evidence="1">
    <location>
        <position position="1"/>
    </location>
</feature>
<keyword evidence="2" id="KW-1185">Reference proteome</keyword>
<evidence type="ECO:0000313" key="1">
    <source>
        <dbReference type="EMBL" id="ETN98882.1"/>
    </source>
</evidence>
<dbReference type="Proteomes" id="UP000023152">
    <property type="component" value="Unassembled WGS sequence"/>
</dbReference>
<reference evidence="1 2" key="1">
    <citation type="journal article" date="2013" name="Curr. Biol.">
        <title>The Genome of the Foraminiferan Reticulomyxa filosa.</title>
        <authorList>
            <person name="Glockner G."/>
            <person name="Hulsmann N."/>
            <person name="Schleicher M."/>
            <person name="Noegel A.A."/>
            <person name="Eichinger L."/>
            <person name="Gallinger C."/>
            <person name="Pawlowski J."/>
            <person name="Sierra R."/>
            <person name="Euteneuer U."/>
            <person name="Pillet L."/>
            <person name="Moustafa A."/>
            <person name="Platzer M."/>
            <person name="Groth M."/>
            <person name="Szafranski K."/>
            <person name="Schliwa M."/>
        </authorList>
    </citation>
    <scope>NUCLEOTIDE SEQUENCE [LARGE SCALE GENOMIC DNA]</scope>
</reference>
<gene>
    <name evidence="1" type="ORF">RFI_38605</name>
</gene>
<comment type="caution">
    <text evidence="1">The sequence shown here is derived from an EMBL/GenBank/DDBJ whole genome shotgun (WGS) entry which is preliminary data.</text>
</comment>
<dbReference type="EMBL" id="ASPP01045541">
    <property type="protein sequence ID" value="ETN98882.1"/>
    <property type="molecule type" value="Genomic_DNA"/>
</dbReference>
<evidence type="ECO:0000313" key="2">
    <source>
        <dbReference type="Proteomes" id="UP000023152"/>
    </source>
</evidence>
<dbReference type="AlphaFoldDB" id="X6LA51"/>
<proteinExistence type="predicted"/>
<name>X6LA51_RETFI</name>
<protein>
    <submittedName>
        <fullName evidence="1">Uncharacterized protein</fullName>
    </submittedName>
</protein>